<keyword evidence="3" id="KW-0547">Nucleotide-binding</keyword>
<keyword evidence="4 7" id="KW-0067">ATP-binding</keyword>
<dbReference type="Gene3D" id="3.40.50.300">
    <property type="entry name" value="P-loop containing nucleotide triphosphate hydrolases"/>
    <property type="match status" value="1"/>
</dbReference>
<reference evidence="7" key="1">
    <citation type="submission" date="2022-04" db="EMBL/GenBank/DDBJ databases">
        <title>Roseibium sp. CAU 1639 isolated from mud.</title>
        <authorList>
            <person name="Kim W."/>
        </authorList>
    </citation>
    <scope>NUCLEOTIDE SEQUENCE</scope>
    <source>
        <strain evidence="7">CAU 1639</strain>
    </source>
</reference>
<proteinExistence type="inferred from homology"/>
<dbReference type="EMBL" id="JALNMJ010000035">
    <property type="protein sequence ID" value="MCK7615940.1"/>
    <property type="molecule type" value="Genomic_DNA"/>
</dbReference>
<keyword evidence="8" id="KW-1185">Reference proteome</keyword>
<dbReference type="RefSeq" id="WP_248159836.1">
    <property type="nucleotide sequence ID" value="NZ_JALNMJ010000035.1"/>
</dbReference>
<dbReference type="InterPro" id="IPR027417">
    <property type="entry name" value="P-loop_NTPase"/>
</dbReference>
<dbReference type="SMART" id="SM00382">
    <property type="entry name" value="AAA"/>
    <property type="match status" value="1"/>
</dbReference>
<keyword evidence="5" id="KW-0029">Amino-acid transport</keyword>
<dbReference type="GO" id="GO:0005524">
    <property type="term" value="F:ATP binding"/>
    <property type="evidence" value="ECO:0007669"/>
    <property type="project" value="UniProtKB-KW"/>
</dbReference>
<feature type="domain" description="ABC transporter" evidence="6">
    <location>
        <begin position="4"/>
        <end position="233"/>
    </location>
</feature>
<evidence type="ECO:0000256" key="5">
    <source>
        <dbReference type="ARBA" id="ARBA00022970"/>
    </source>
</evidence>
<dbReference type="PANTHER" id="PTHR43820:SF5">
    <property type="entry name" value="HIGH-AFFINITY BRANCHED-CHAIN AMINO ACID TRANSPORT ATP-BINDING PROTEIN"/>
    <property type="match status" value="1"/>
</dbReference>
<dbReference type="InterPro" id="IPR003593">
    <property type="entry name" value="AAA+_ATPase"/>
</dbReference>
<evidence type="ECO:0000313" key="7">
    <source>
        <dbReference type="EMBL" id="MCK7615940.1"/>
    </source>
</evidence>
<dbReference type="Proteomes" id="UP001431221">
    <property type="component" value="Unassembled WGS sequence"/>
</dbReference>
<sequence length="238" mass="24579">MSTLDVNHIDAAHGQLKAVHGVSLNVAPGEMLFLLGANGAGKTTLLRSIAGDHRAYSGDVSLAGADISALPAHLRARAGLALVPEGRRLFPQMSVRENLTLGAATARDGPWSVDAVYDAFPNLARLDRSPAGKLSGGEQQAVAIGRALMGNPKAILLDEVSLGLSPAAVDLAYAALAKLREMGLALLVVEQDLSRALRTADALIVMCEGHVTLRAKPAETSLDALAAASFGHIEGEAA</sequence>
<comment type="similarity">
    <text evidence="1">Belongs to the ABC transporter superfamily.</text>
</comment>
<evidence type="ECO:0000256" key="4">
    <source>
        <dbReference type="ARBA" id="ARBA00022840"/>
    </source>
</evidence>
<name>A0ABT0H4B7_9HYPH</name>
<dbReference type="PANTHER" id="PTHR43820">
    <property type="entry name" value="HIGH-AFFINITY BRANCHED-CHAIN AMINO ACID TRANSPORT ATP-BINDING PROTEIN LIVF"/>
    <property type="match status" value="1"/>
</dbReference>
<dbReference type="InterPro" id="IPR003439">
    <property type="entry name" value="ABC_transporter-like_ATP-bd"/>
</dbReference>
<dbReference type="InterPro" id="IPR017871">
    <property type="entry name" value="ABC_transporter-like_CS"/>
</dbReference>
<organism evidence="7 8">
    <name type="scientific">Roseibium sediminicola</name>
    <dbReference type="NCBI Taxonomy" id="2933272"/>
    <lineage>
        <taxon>Bacteria</taxon>
        <taxon>Pseudomonadati</taxon>
        <taxon>Pseudomonadota</taxon>
        <taxon>Alphaproteobacteria</taxon>
        <taxon>Hyphomicrobiales</taxon>
        <taxon>Stappiaceae</taxon>
        <taxon>Roseibium</taxon>
    </lineage>
</organism>
<comment type="caution">
    <text evidence="7">The sequence shown here is derived from an EMBL/GenBank/DDBJ whole genome shotgun (WGS) entry which is preliminary data.</text>
</comment>
<dbReference type="InterPro" id="IPR052156">
    <property type="entry name" value="BCAA_Transport_ATP-bd_LivF"/>
</dbReference>
<evidence type="ECO:0000256" key="3">
    <source>
        <dbReference type="ARBA" id="ARBA00022741"/>
    </source>
</evidence>
<evidence type="ECO:0000313" key="8">
    <source>
        <dbReference type="Proteomes" id="UP001431221"/>
    </source>
</evidence>
<dbReference type="CDD" id="cd03224">
    <property type="entry name" value="ABC_TM1139_LivF_branched"/>
    <property type="match status" value="1"/>
</dbReference>
<protein>
    <submittedName>
        <fullName evidence="7">ABC transporter ATP-binding protein</fullName>
    </submittedName>
</protein>
<accession>A0ABT0H4B7</accession>
<evidence type="ECO:0000259" key="6">
    <source>
        <dbReference type="PROSITE" id="PS50893"/>
    </source>
</evidence>
<dbReference type="SUPFAM" id="SSF52540">
    <property type="entry name" value="P-loop containing nucleoside triphosphate hydrolases"/>
    <property type="match status" value="1"/>
</dbReference>
<dbReference type="PROSITE" id="PS00211">
    <property type="entry name" value="ABC_TRANSPORTER_1"/>
    <property type="match status" value="1"/>
</dbReference>
<evidence type="ECO:0000256" key="1">
    <source>
        <dbReference type="ARBA" id="ARBA00005417"/>
    </source>
</evidence>
<gene>
    <name evidence="7" type="ORF">M0H32_27600</name>
</gene>
<dbReference type="PROSITE" id="PS50893">
    <property type="entry name" value="ABC_TRANSPORTER_2"/>
    <property type="match status" value="1"/>
</dbReference>
<keyword evidence="2" id="KW-0813">Transport</keyword>
<dbReference type="Pfam" id="PF00005">
    <property type="entry name" value="ABC_tran"/>
    <property type="match status" value="1"/>
</dbReference>
<evidence type="ECO:0000256" key="2">
    <source>
        <dbReference type="ARBA" id="ARBA00022448"/>
    </source>
</evidence>